<dbReference type="PANTHER" id="PTHR39166:SF1">
    <property type="entry name" value="BLL1166 PROTEIN"/>
    <property type="match status" value="1"/>
</dbReference>
<dbReference type="EMBL" id="JAEEGA010000003">
    <property type="protein sequence ID" value="MBP1040550.1"/>
    <property type="molecule type" value="Genomic_DNA"/>
</dbReference>
<dbReference type="InterPro" id="IPR009267">
    <property type="entry name" value="NTP_transf_6"/>
</dbReference>
<dbReference type="Pfam" id="PF06042">
    <property type="entry name" value="NTP_transf_6"/>
    <property type="match status" value="1"/>
</dbReference>
<proteinExistence type="predicted"/>
<evidence type="ECO:0000313" key="2">
    <source>
        <dbReference type="Proteomes" id="UP000674938"/>
    </source>
</evidence>
<dbReference type="Proteomes" id="UP000674938">
    <property type="component" value="Unassembled WGS sequence"/>
</dbReference>
<accession>A0A940P3W6</accession>
<comment type="caution">
    <text evidence="1">The sequence shown here is derived from an EMBL/GenBank/DDBJ whole genome shotgun (WGS) entry which is preliminary data.</text>
</comment>
<dbReference type="RefSeq" id="WP_209525635.1">
    <property type="nucleotide sequence ID" value="NZ_JAEEGA010000003.1"/>
</dbReference>
<gene>
    <name evidence="1" type="ORF">I6N95_06005</name>
</gene>
<dbReference type="PANTHER" id="PTHR39166">
    <property type="entry name" value="BLL1166 PROTEIN"/>
    <property type="match status" value="1"/>
</dbReference>
<keyword evidence="2" id="KW-1185">Reference proteome</keyword>
<evidence type="ECO:0000313" key="1">
    <source>
        <dbReference type="EMBL" id="MBP1040550.1"/>
    </source>
</evidence>
<organism evidence="1 2">
    <name type="scientific">Vagococcus allomyrinae</name>
    <dbReference type="NCBI Taxonomy" id="2794353"/>
    <lineage>
        <taxon>Bacteria</taxon>
        <taxon>Bacillati</taxon>
        <taxon>Bacillota</taxon>
        <taxon>Bacilli</taxon>
        <taxon>Lactobacillales</taxon>
        <taxon>Enterococcaceae</taxon>
        <taxon>Vagococcus</taxon>
    </lineage>
</organism>
<dbReference type="AlphaFoldDB" id="A0A940P3W6"/>
<name>A0A940P3W6_9ENTE</name>
<reference evidence="1" key="1">
    <citation type="submission" date="2020-12" db="EMBL/GenBank/DDBJ databases">
        <title>Vagococcus allomyrinae sp. nov. and Enterococcus lavae sp. nov., isolated from the larvae of Allomyrina dichotoma.</title>
        <authorList>
            <person name="Lee S.D."/>
        </authorList>
    </citation>
    <scope>NUCLEOTIDE SEQUENCE</scope>
    <source>
        <strain evidence="1">BWB3-3</strain>
    </source>
</reference>
<sequence length="185" mass="21526">MTEADLIALFKSNATIEKILTIISEIEGVTCYLAAGTLRNFVWDCLAKKESSHLTDVDIIFFDTEVTYEETCQLEERLRQSHPTFDWEVKNQVYMHQHNPKTAPYANLVESLSAFPETCTAIALRKVEDRYELLAPHGIADLVAFEVRPTEHFMGNSERLAIYRKRVIDKQWQNIWPRLRLYQMA</sequence>
<protein>
    <submittedName>
        <fullName evidence="1">Nucleotidyltransferase family protein</fullName>
    </submittedName>
</protein>